<gene>
    <name evidence="2" type="ORF">ALC56_14561</name>
</gene>
<evidence type="ECO:0000313" key="2">
    <source>
        <dbReference type="EMBL" id="KYN31174.1"/>
    </source>
</evidence>
<reference evidence="2 3" key="1">
    <citation type="submission" date="2016-03" db="EMBL/GenBank/DDBJ databases">
        <title>Trachymyrmex septentrionalis WGS genome.</title>
        <authorList>
            <person name="Nygaard S."/>
            <person name="Hu H."/>
            <person name="Boomsma J."/>
            <person name="Zhang G."/>
        </authorList>
    </citation>
    <scope>NUCLEOTIDE SEQUENCE [LARGE SCALE GENOMIC DNA]</scope>
    <source>
        <strain evidence="2">Tsep2-gDNA-1</strain>
        <tissue evidence="2">Whole body</tissue>
    </source>
</reference>
<dbReference type="Proteomes" id="UP000078541">
    <property type="component" value="Unassembled WGS sequence"/>
</dbReference>
<sequence>MSVRVPTDGTPKPIGENWRDSSIYSATPPPRRPMDLLPLRETHDSKPKIKTDLQKITQGHLQRMQAAGTEERDERERTGMKRT</sequence>
<keyword evidence="3" id="KW-1185">Reference proteome</keyword>
<feature type="compositionally biased region" description="Basic and acidic residues" evidence="1">
    <location>
        <begin position="69"/>
        <end position="83"/>
    </location>
</feature>
<name>A0A195ETG7_9HYME</name>
<organism evidence="2 3">
    <name type="scientific">Trachymyrmex septentrionalis</name>
    <dbReference type="NCBI Taxonomy" id="34720"/>
    <lineage>
        <taxon>Eukaryota</taxon>
        <taxon>Metazoa</taxon>
        <taxon>Ecdysozoa</taxon>
        <taxon>Arthropoda</taxon>
        <taxon>Hexapoda</taxon>
        <taxon>Insecta</taxon>
        <taxon>Pterygota</taxon>
        <taxon>Neoptera</taxon>
        <taxon>Endopterygota</taxon>
        <taxon>Hymenoptera</taxon>
        <taxon>Apocrita</taxon>
        <taxon>Aculeata</taxon>
        <taxon>Formicoidea</taxon>
        <taxon>Formicidae</taxon>
        <taxon>Myrmicinae</taxon>
        <taxon>Trachymyrmex</taxon>
    </lineage>
</organism>
<dbReference type="EMBL" id="KQ981989">
    <property type="protein sequence ID" value="KYN31174.1"/>
    <property type="molecule type" value="Genomic_DNA"/>
</dbReference>
<feature type="compositionally biased region" description="Basic and acidic residues" evidence="1">
    <location>
        <begin position="32"/>
        <end position="53"/>
    </location>
</feature>
<evidence type="ECO:0000256" key="1">
    <source>
        <dbReference type="SAM" id="MobiDB-lite"/>
    </source>
</evidence>
<evidence type="ECO:0000313" key="3">
    <source>
        <dbReference type="Proteomes" id="UP000078541"/>
    </source>
</evidence>
<dbReference type="AlphaFoldDB" id="A0A195ETG7"/>
<proteinExistence type="predicted"/>
<accession>A0A195ETG7</accession>
<feature type="region of interest" description="Disordered" evidence="1">
    <location>
        <begin position="1"/>
        <end position="83"/>
    </location>
</feature>
<protein>
    <submittedName>
        <fullName evidence="2">Uncharacterized protein</fullName>
    </submittedName>
</protein>